<evidence type="ECO:0000313" key="2">
    <source>
        <dbReference type="EMBL" id="MBC3933820.1"/>
    </source>
</evidence>
<comment type="caution">
    <text evidence="2">The sequence shown here is derived from an EMBL/GenBank/DDBJ whole genome shotgun (WGS) entry which is preliminary data.</text>
</comment>
<dbReference type="RefSeq" id="WP_186879470.1">
    <property type="nucleotide sequence ID" value="NZ_JACOGG010000001.1"/>
</dbReference>
<reference evidence="2" key="1">
    <citation type="submission" date="2020-08" db="EMBL/GenBank/DDBJ databases">
        <title>Novel species isolated from subtropical streams in China.</title>
        <authorList>
            <person name="Lu H."/>
        </authorList>
    </citation>
    <scope>NUCLEOTIDE SEQUENCE</scope>
    <source>
        <strain evidence="2">CY7W</strain>
    </source>
</reference>
<dbReference type="Proteomes" id="UP000612361">
    <property type="component" value="Unassembled WGS sequence"/>
</dbReference>
<protein>
    <submittedName>
        <fullName evidence="2">DUF1840 domain-containing protein</fullName>
    </submittedName>
</protein>
<feature type="compositionally biased region" description="Basic and acidic residues" evidence="1">
    <location>
        <begin position="56"/>
        <end position="85"/>
    </location>
</feature>
<name>A0A923HZT6_9BURK</name>
<dbReference type="InterPro" id="IPR014991">
    <property type="entry name" value="DUF1840"/>
</dbReference>
<accession>A0A923HZT6</accession>
<keyword evidence="3" id="KW-1185">Reference proteome</keyword>
<proteinExistence type="predicted"/>
<sequence length="114" mass="12820">MLITFKSKAASEITMYKEHAKRILEILQKDVERGVITAAELPHAIEKIEAAVADSKAHPISDEVSRDVNAHHNANGDDNEHEKPEPVSFATRVYPVLEMLHAAHKMQREVMWGV</sequence>
<gene>
    <name evidence="2" type="ORF">H8K47_00475</name>
</gene>
<dbReference type="AlphaFoldDB" id="A0A923HZT6"/>
<organism evidence="2 3">
    <name type="scientific">Undibacterium rugosum</name>
    <dbReference type="NCBI Taxonomy" id="2762291"/>
    <lineage>
        <taxon>Bacteria</taxon>
        <taxon>Pseudomonadati</taxon>
        <taxon>Pseudomonadota</taxon>
        <taxon>Betaproteobacteria</taxon>
        <taxon>Burkholderiales</taxon>
        <taxon>Oxalobacteraceae</taxon>
        <taxon>Undibacterium</taxon>
    </lineage>
</organism>
<dbReference type="EMBL" id="JACOGG010000001">
    <property type="protein sequence ID" value="MBC3933820.1"/>
    <property type="molecule type" value="Genomic_DNA"/>
</dbReference>
<dbReference type="Pfam" id="PF08895">
    <property type="entry name" value="DUF1840"/>
    <property type="match status" value="1"/>
</dbReference>
<feature type="region of interest" description="Disordered" evidence="1">
    <location>
        <begin position="56"/>
        <end position="86"/>
    </location>
</feature>
<evidence type="ECO:0000256" key="1">
    <source>
        <dbReference type="SAM" id="MobiDB-lite"/>
    </source>
</evidence>
<evidence type="ECO:0000313" key="3">
    <source>
        <dbReference type="Proteomes" id="UP000612361"/>
    </source>
</evidence>